<proteinExistence type="predicted"/>
<protein>
    <submittedName>
        <fullName evidence="1">RES domain-containing protein</fullName>
    </submittedName>
</protein>
<evidence type="ECO:0000313" key="2">
    <source>
        <dbReference type="Proteomes" id="UP000253868"/>
    </source>
</evidence>
<dbReference type="AlphaFoldDB" id="A0A345I1G4"/>
<name>A0A345I1G4_9ACTN</name>
<sequence length="208" mass="23149">MGKRDCPVKYNCLEPETALGNAAGRFSLFTYGTLYCATAHIGCYAEGLRTFRVSPKMRGLLTEDPSGRRAMANGHLPSGWREDHILVRLLPGAGTRFLDVDAESTREFLSKELQVELADLGVSGLLTEEHVYGPDRRVARQIAAWAVAQRDREGHRLVQGIAYRSDYGGHRCWAVLSDVDLVEAERCPIRAEDVELRSVAVEYGLTIR</sequence>
<gene>
    <name evidence="1" type="ORF">DVK44_21065</name>
</gene>
<dbReference type="Proteomes" id="UP000253868">
    <property type="component" value="Chromosome"/>
</dbReference>
<accession>A0A345I1G4</accession>
<dbReference type="KEGG" id="spad:DVK44_21065"/>
<evidence type="ECO:0000313" key="1">
    <source>
        <dbReference type="EMBL" id="AXG82788.1"/>
    </source>
</evidence>
<dbReference type="EMBL" id="CP031194">
    <property type="protein sequence ID" value="AXG82788.1"/>
    <property type="molecule type" value="Genomic_DNA"/>
</dbReference>
<keyword evidence="2" id="KW-1185">Reference proteome</keyword>
<organism evidence="1 2">
    <name type="scientific">Streptomyces paludis</name>
    <dbReference type="NCBI Taxonomy" id="2282738"/>
    <lineage>
        <taxon>Bacteria</taxon>
        <taxon>Bacillati</taxon>
        <taxon>Actinomycetota</taxon>
        <taxon>Actinomycetes</taxon>
        <taxon>Kitasatosporales</taxon>
        <taxon>Streptomycetaceae</taxon>
        <taxon>Streptomyces</taxon>
    </lineage>
</organism>
<reference evidence="2" key="1">
    <citation type="submission" date="2018-07" db="EMBL/GenBank/DDBJ databases">
        <authorList>
            <person name="Zhao J."/>
        </authorList>
    </citation>
    <scope>NUCLEOTIDE SEQUENCE [LARGE SCALE GENOMIC DNA]</scope>
    <source>
        <strain evidence="2">GSSD-12</strain>
    </source>
</reference>
<dbReference type="OrthoDB" id="4722229at2"/>